<feature type="domain" description="Porin" evidence="2">
    <location>
        <begin position="94"/>
        <end position="427"/>
    </location>
</feature>
<evidence type="ECO:0000259" key="2">
    <source>
        <dbReference type="Pfam" id="PF13609"/>
    </source>
</evidence>
<dbReference type="EMBL" id="CP133270">
    <property type="protein sequence ID" value="WVX65993.1"/>
    <property type="molecule type" value="Genomic_DNA"/>
</dbReference>
<keyword evidence="1" id="KW-0732">Signal</keyword>
<sequence length="475" mass="51023">MKKFLLGSTALLGAALFVGEAKAAEAVAPAMSTPKLTISGQSTFNAWWFTNKQQKFRNDGDIGNGSALADVVNGVVPGTTPLTGDDSRGYGRGYLFTMDDSRLKFDVSGKTDPGMDYGFAVLVNTSTEQTSYDKTIKESYIWAGGSWGRLTFGNTDGVEDIMAFGGFDPLGGTGGFDGNFDRVVNFVTGTVTSIDLVGDTGKSTKVMYQTPRYYGFQGGISFTPQTGHQGEAKINSSRDYGKKGELNAFDRRSIAGGLNFLNKWNNGFELGLSGTAIFAKTQPEFTGANWAILDNTNTVIPGASGSANRKNTASFALGTMMRYAGFEFGFEYGNNGKSQQVKNFQSATGVKTNQGWFIDTGLAYNWGPTKFSVGYMYTKRKNAKLNANQTGFLSAKNRTNIISASIDHKLAPGAGVYFEYAHYDMKNEGFNVDAMLHNSLQTDGNFNLATGGSLTGPVGPKQKSDAFVLGTKVKF</sequence>
<accession>A0ABZ2C0T3</accession>
<dbReference type="RefSeq" id="WP_331256553.1">
    <property type="nucleotide sequence ID" value="NZ_CP133270.1"/>
</dbReference>
<dbReference type="Proteomes" id="UP001330434">
    <property type="component" value="Chromosome"/>
</dbReference>
<gene>
    <name evidence="3" type="ORF">Bealeia1_00163</name>
</gene>
<dbReference type="SUPFAM" id="SSF56935">
    <property type="entry name" value="Porins"/>
    <property type="match status" value="1"/>
</dbReference>
<evidence type="ECO:0000256" key="1">
    <source>
        <dbReference type="SAM" id="SignalP"/>
    </source>
</evidence>
<organism evidence="3 4">
    <name type="scientific">Candidatus Bealeia paramacronuclearis</name>
    <dbReference type="NCBI Taxonomy" id="1921001"/>
    <lineage>
        <taxon>Bacteria</taxon>
        <taxon>Pseudomonadati</taxon>
        <taxon>Pseudomonadota</taxon>
        <taxon>Alphaproteobacteria</taxon>
        <taxon>Holosporales</taxon>
        <taxon>Holosporaceae</taxon>
        <taxon>Candidatus Bealeia</taxon>
    </lineage>
</organism>
<evidence type="ECO:0000313" key="4">
    <source>
        <dbReference type="Proteomes" id="UP001330434"/>
    </source>
</evidence>
<evidence type="ECO:0000313" key="3">
    <source>
        <dbReference type="EMBL" id="WVX65993.1"/>
    </source>
</evidence>
<feature type="chain" id="PRO_5045702821" evidence="1">
    <location>
        <begin position="24"/>
        <end position="475"/>
    </location>
</feature>
<name>A0ABZ2C0T3_9PROT</name>
<dbReference type="Gene3D" id="2.40.160.10">
    <property type="entry name" value="Porin"/>
    <property type="match status" value="1"/>
</dbReference>
<keyword evidence="4" id="KW-1185">Reference proteome</keyword>
<protein>
    <submittedName>
        <fullName evidence="3">Porin</fullName>
    </submittedName>
</protein>
<reference evidence="3 4" key="1">
    <citation type="journal article" date="2024" name="Environ. Microbiol.">
        <title>Novel evolutionary insights on the interactions of the Holosporales (Alphaproteobacteria) with eukaryotic hosts from comparative genomics.</title>
        <authorList>
            <person name="Giovannini M."/>
            <person name="Petroni G."/>
            <person name="Castelli M."/>
        </authorList>
    </citation>
    <scope>NUCLEOTIDE SEQUENCE [LARGE SCALE GENOMIC DNA]</scope>
    <source>
        <strain evidence="3 4">US_Bl 15I1</strain>
    </source>
</reference>
<dbReference type="Pfam" id="PF13609">
    <property type="entry name" value="Porin_4"/>
    <property type="match status" value="1"/>
</dbReference>
<dbReference type="InterPro" id="IPR033900">
    <property type="entry name" value="Gram_neg_porin_domain"/>
</dbReference>
<feature type="signal peptide" evidence="1">
    <location>
        <begin position="1"/>
        <end position="23"/>
    </location>
</feature>
<proteinExistence type="predicted"/>
<dbReference type="InterPro" id="IPR023614">
    <property type="entry name" value="Porin_dom_sf"/>
</dbReference>